<feature type="domain" description="Peptidase A1" evidence="14">
    <location>
        <begin position="73"/>
        <end position="387"/>
    </location>
</feature>
<evidence type="ECO:0000256" key="3">
    <source>
        <dbReference type="ARBA" id="ARBA00022525"/>
    </source>
</evidence>
<dbReference type="InterPro" id="IPR033121">
    <property type="entry name" value="PEPTIDASE_A1"/>
</dbReference>
<comment type="similarity">
    <text evidence="2 12">Belongs to the peptidase A1 family.</text>
</comment>
<dbReference type="SUPFAM" id="SSF50630">
    <property type="entry name" value="Acid proteases"/>
    <property type="match status" value="1"/>
</dbReference>
<evidence type="ECO:0000256" key="12">
    <source>
        <dbReference type="RuleBase" id="RU000454"/>
    </source>
</evidence>
<dbReference type="Pfam" id="PF00026">
    <property type="entry name" value="Asp"/>
    <property type="match status" value="1"/>
</dbReference>
<dbReference type="PANTHER" id="PTHR47966:SF30">
    <property type="entry name" value="PEPTIDASE A1 DOMAIN-CONTAINING PROTEIN"/>
    <property type="match status" value="1"/>
</dbReference>
<evidence type="ECO:0000256" key="8">
    <source>
        <dbReference type="ARBA" id="ARBA00023157"/>
    </source>
</evidence>
<evidence type="ECO:0000256" key="1">
    <source>
        <dbReference type="ARBA" id="ARBA00004613"/>
    </source>
</evidence>
<keyword evidence="16" id="KW-1185">Reference proteome</keyword>
<protein>
    <recommendedName>
        <fullName evidence="14">Peptidase A1 domain-containing protein</fullName>
    </recommendedName>
</protein>
<keyword evidence="7 12" id="KW-0378">Hydrolase</keyword>
<evidence type="ECO:0000256" key="9">
    <source>
        <dbReference type="ARBA" id="ARBA00023180"/>
    </source>
</evidence>
<evidence type="ECO:0000256" key="10">
    <source>
        <dbReference type="PIRSR" id="PIRSR601461-1"/>
    </source>
</evidence>
<evidence type="ECO:0000259" key="14">
    <source>
        <dbReference type="PROSITE" id="PS51767"/>
    </source>
</evidence>
<evidence type="ECO:0000313" key="16">
    <source>
        <dbReference type="Proteomes" id="UP000008068"/>
    </source>
</evidence>
<organism evidence="16">
    <name type="scientific">Caenorhabditis brenneri</name>
    <name type="common">Nematode worm</name>
    <dbReference type="NCBI Taxonomy" id="135651"/>
    <lineage>
        <taxon>Eukaryota</taxon>
        <taxon>Metazoa</taxon>
        <taxon>Ecdysozoa</taxon>
        <taxon>Nematoda</taxon>
        <taxon>Chromadorea</taxon>
        <taxon>Rhabditida</taxon>
        <taxon>Rhabditina</taxon>
        <taxon>Rhabditomorpha</taxon>
        <taxon>Rhabditoidea</taxon>
        <taxon>Rhabditidae</taxon>
        <taxon>Peloderinae</taxon>
        <taxon>Caenorhabditis</taxon>
    </lineage>
</organism>
<evidence type="ECO:0000256" key="7">
    <source>
        <dbReference type="ARBA" id="ARBA00022801"/>
    </source>
</evidence>
<dbReference type="PROSITE" id="PS00141">
    <property type="entry name" value="ASP_PROTEASE"/>
    <property type="match status" value="1"/>
</dbReference>
<dbReference type="GO" id="GO:0006508">
    <property type="term" value="P:proteolysis"/>
    <property type="evidence" value="ECO:0007669"/>
    <property type="project" value="UniProtKB-KW"/>
</dbReference>
<keyword evidence="9" id="KW-0325">Glycoprotein</keyword>
<dbReference type="eggNOG" id="KOG1339">
    <property type="taxonomic scope" value="Eukaryota"/>
</dbReference>
<proteinExistence type="inferred from homology"/>
<evidence type="ECO:0000256" key="2">
    <source>
        <dbReference type="ARBA" id="ARBA00007447"/>
    </source>
</evidence>
<dbReference type="FunFam" id="2.40.70.10:FF:000052">
    <property type="entry name" value="ASpartyl Protease"/>
    <property type="match status" value="1"/>
</dbReference>
<dbReference type="FunFam" id="2.40.70.10:FF:000062">
    <property type="entry name" value="ASpartyl Protease"/>
    <property type="match status" value="1"/>
</dbReference>
<dbReference type="GO" id="GO:0005764">
    <property type="term" value="C:lysosome"/>
    <property type="evidence" value="ECO:0007669"/>
    <property type="project" value="TreeGrafter"/>
</dbReference>
<dbReference type="InParanoid" id="G0NHF8"/>
<dbReference type="Proteomes" id="UP000008068">
    <property type="component" value="Unassembled WGS sequence"/>
</dbReference>
<dbReference type="AlphaFoldDB" id="G0NHF8"/>
<dbReference type="InterPro" id="IPR001461">
    <property type="entry name" value="Aspartic_peptidase_A1"/>
</dbReference>
<evidence type="ECO:0000256" key="6">
    <source>
        <dbReference type="ARBA" id="ARBA00022750"/>
    </source>
</evidence>
<keyword evidence="8 11" id="KW-1015">Disulfide bond</keyword>
<dbReference type="InterPro" id="IPR001969">
    <property type="entry name" value="Aspartic_peptidase_AS"/>
</dbReference>
<keyword evidence="3" id="KW-0964">Secreted</keyword>
<dbReference type="MEROPS" id="A01.053"/>
<feature type="active site" evidence="10">
    <location>
        <position position="91"/>
    </location>
</feature>
<dbReference type="EMBL" id="GL379885">
    <property type="protein sequence ID" value="EGT60495.1"/>
    <property type="molecule type" value="Genomic_DNA"/>
</dbReference>
<sequence length="393" mass="41955">MQTTFIALVALLGVCSAAVVQHQLIHRESPKFQMMRRGEWGAYVQHKAALRDANPSVYANVPQNVNDFGDFEYLGNITIGTPGQQFLVVLDTGSANLWVPGPSCDGSCKGKTEFDATKSTTFVKNGKAWSIQYGSGNAKGYLGQDTVAFGGKADQQLAVPKTTFGIATHISSDFKNDAAEGILGLAFTSLAVDHVVPPLINAMNQGLLDANLFTVWLEHKGSANDVGGGVFTYGAVDTTNCGPVIAYQPLSSATYWQFVATSFKLGSYTNTKNYQVISDTGTSFLGGPKAVIAGLAQALGATYHSDDDSYYVPCSKNIGTLDITIGGNVYSIQPVNYIVDVGMGDTCVFAAFAFNNFGFGPAWILGDPFIRQYCNIQDMGNQKIGFAPSLQKN</sequence>
<dbReference type="OMA" id="PGRFINY"/>
<keyword evidence="5 13" id="KW-0732">Signal</keyword>
<evidence type="ECO:0000256" key="13">
    <source>
        <dbReference type="SAM" id="SignalP"/>
    </source>
</evidence>
<gene>
    <name evidence="15" type="ORF">CAEBREN_22566</name>
</gene>
<dbReference type="Gene3D" id="2.40.70.10">
    <property type="entry name" value="Acid Proteases"/>
    <property type="match status" value="2"/>
</dbReference>
<dbReference type="InterPro" id="IPR034164">
    <property type="entry name" value="Pepsin-like_dom"/>
</dbReference>
<dbReference type="STRING" id="135651.G0NHF8"/>
<dbReference type="CDD" id="cd05471">
    <property type="entry name" value="pepsin_like"/>
    <property type="match status" value="1"/>
</dbReference>
<dbReference type="HOGENOM" id="CLU_013253_3_4_1"/>
<dbReference type="GO" id="GO:0004190">
    <property type="term" value="F:aspartic-type endopeptidase activity"/>
    <property type="evidence" value="ECO:0007669"/>
    <property type="project" value="UniProtKB-KW"/>
</dbReference>
<feature type="chain" id="PRO_5003405132" description="Peptidase A1 domain-containing protein" evidence="13">
    <location>
        <begin position="18"/>
        <end position="393"/>
    </location>
</feature>
<accession>G0NHF8</accession>
<dbReference type="OrthoDB" id="5790032at2759"/>
<feature type="disulfide bond" evidence="11">
    <location>
        <begin position="314"/>
        <end position="347"/>
    </location>
</feature>
<dbReference type="PRINTS" id="PR00792">
    <property type="entry name" value="PEPSIN"/>
</dbReference>
<reference evidence="16" key="1">
    <citation type="submission" date="2011-07" db="EMBL/GenBank/DDBJ databases">
        <authorList>
            <consortium name="Caenorhabditis brenneri Sequencing and Analysis Consortium"/>
            <person name="Wilson R.K."/>
        </authorList>
    </citation>
    <scope>NUCLEOTIDE SEQUENCE [LARGE SCALE GENOMIC DNA]</scope>
    <source>
        <strain evidence="16">PB2801</strain>
    </source>
</reference>
<evidence type="ECO:0000313" key="15">
    <source>
        <dbReference type="EMBL" id="EGT60495.1"/>
    </source>
</evidence>
<dbReference type="FunCoup" id="G0NHF8">
    <property type="interactions" value="17"/>
</dbReference>
<keyword evidence="4 12" id="KW-0645">Protease</keyword>
<evidence type="ECO:0000256" key="4">
    <source>
        <dbReference type="ARBA" id="ARBA00022670"/>
    </source>
</evidence>
<dbReference type="PROSITE" id="PS51767">
    <property type="entry name" value="PEPTIDASE_A1"/>
    <property type="match status" value="1"/>
</dbReference>
<feature type="active site" evidence="10">
    <location>
        <position position="279"/>
    </location>
</feature>
<dbReference type="PANTHER" id="PTHR47966">
    <property type="entry name" value="BETA-SITE APP-CLEAVING ENZYME, ISOFORM A-RELATED"/>
    <property type="match status" value="1"/>
</dbReference>
<feature type="signal peptide" evidence="13">
    <location>
        <begin position="1"/>
        <end position="17"/>
    </location>
</feature>
<evidence type="ECO:0000256" key="5">
    <source>
        <dbReference type="ARBA" id="ARBA00022729"/>
    </source>
</evidence>
<name>G0NHF8_CAEBE</name>
<evidence type="ECO:0000256" key="11">
    <source>
        <dbReference type="PIRSR" id="PIRSR601461-2"/>
    </source>
</evidence>
<dbReference type="GO" id="GO:0005576">
    <property type="term" value="C:extracellular region"/>
    <property type="evidence" value="ECO:0007669"/>
    <property type="project" value="UniProtKB-SubCell"/>
</dbReference>
<keyword evidence="6 12" id="KW-0064">Aspartyl protease</keyword>
<feature type="disulfide bond" evidence="11">
    <location>
        <begin position="104"/>
        <end position="108"/>
    </location>
</feature>
<dbReference type="InterPro" id="IPR021109">
    <property type="entry name" value="Peptidase_aspartic_dom_sf"/>
</dbReference>
<comment type="subcellular location">
    <subcellularLocation>
        <location evidence="1">Secreted</location>
    </subcellularLocation>
</comment>